<dbReference type="PANTHER" id="PTHR33295:SF18">
    <property type="entry name" value="AAA+ ATPASE DOMAIN-CONTAINING PROTEIN"/>
    <property type="match status" value="1"/>
</dbReference>
<evidence type="ECO:0000313" key="2">
    <source>
        <dbReference type="EMBL" id="RQD87509.1"/>
    </source>
</evidence>
<evidence type="ECO:0000259" key="1">
    <source>
        <dbReference type="Pfam" id="PF13635"/>
    </source>
</evidence>
<keyword evidence="2" id="KW-0547">Nucleotide-binding</keyword>
<organism evidence="2 3">
    <name type="scientific">Campylobacter hepaticus</name>
    <dbReference type="NCBI Taxonomy" id="1813019"/>
    <lineage>
        <taxon>Bacteria</taxon>
        <taxon>Pseudomonadati</taxon>
        <taxon>Campylobacterota</taxon>
        <taxon>Epsilonproteobacteria</taxon>
        <taxon>Campylobacterales</taxon>
        <taxon>Campylobacteraceae</taxon>
        <taxon>Campylobacter</taxon>
    </lineage>
</organism>
<feature type="domain" description="DUF4143" evidence="1">
    <location>
        <begin position="173"/>
        <end position="281"/>
    </location>
</feature>
<dbReference type="GO" id="GO:0005524">
    <property type="term" value="F:ATP binding"/>
    <property type="evidence" value="ECO:0007669"/>
    <property type="project" value="UniProtKB-KW"/>
</dbReference>
<sequence length="345" mass="40974">MKVLNFFYENPPKFEVSYKRKIQILNANTILKGPKFCGKKTLIFNYLSQFKTSEVLFLNMDDTRFERQSLDNLSDFLNNNLQIKILCLYNLDFIPDLTKITIPMLLSTNKKDLVLEGFEELELDYFDFEEFISIHKKNLPINHLVGLFLQSGRSEFGEKNILLRQNFNLLELEILKYLALNLGQQISISKIFIELKKILKTSKDSVYYTIKELENTYMIYILKHDEKKLQKIYFRDFGLRNNLCISKNFIHLFENLVLNELFKFKQELFYNKYFSFYSKKYKIAYISSPTLDIDLIKLRAKKILSKALELGIFHVIFITLSNEDSFFEQGVKFEIIPFDKFSLGF</sequence>
<gene>
    <name evidence="2" type="ORF">DZD40_04465</name>
</gene>
<dbReference type="AlphaFoldDB" id="A0A424Z0E8"/>
<dbReference type="RefSeq" id="WP_124134462.1">
    <property type="nucleotide sequence ID" value="NZ_QURW01000009.1"/>
</dbReference>
<name>A0A424Z0E8_9BACT</name>
<reference evidence="2 3" key="1">
    <citation type="submission" date="2018-08" db="EMBL/GenBank/DDBJ databases">
        <title>Survival mechanisms of Campylobacter hepaticus identified by genomic analysis and comparative transcriptomic analysis of in vivo and in vitro derived bacteria.</title>
        <authorList>
            <person name="Van T.T.H."/>
            <person name="Moore R.J."/>
        </authorList>
    </citation>
    <scope>NUCLEOTIDE SEQUENCE [LARGE SCALE GENOMIC DNA]</scope>
    <source>
        <strain evidence="2 3">54L</strain>
    </source>
</reference>
<dbReference type="Proteomes" id="UP000286095">
    <property type="component" value="Unassembled WGS sequence"/>
</dbReference>
<dbReference type="InterPro" id="IPR025420">
    <property type="entry name" value="DUF4143"/>
</dbReference>
<keyword evidence="2" id="KW-0067">ATP-binding</keyword>
<dbReference type="STRING" id="1813019.A2J15_05125"/>
<dbReference type="EMBL" id="QURW01000009">
    <property type="protein sequence ID" value="RQD87509.1"/>
    <property type="molecule type" value="Genomic_DNA"/>
</dbReference>
<dbReference type="PANTHER" id="PTHR33295">
    <property type="entry name" value="ATPASE"/>
    <property type="match status" value="1"/>
</dbReference>
<evidence type="ECO:0000313" key="3">
    <source>
        <dbReference type="Proteomes" id="UP000286095"/>
    </source>
</evidence>
<protein>
    <submittedName>
        <fullName evidence="2">ATP-binding protein</fullName>
    </submittedName>
</protein>
<comment type="caution">
    <text evidence="2">The sequence shown here is derived from an EMBL/GenBank/DDBJ whole genome shotgun (WGS) entry which is preliminary data.</text>
</comment>
<dbReference type="Pfam" id="PF13635">
    <property type="entry name" value="DUF4143"/>
    <property type="match status" value="1"/>
</dbReference>
<accession>A0A424Z0E8</accession>
<proteinExistence type="predicted"/>